<sequence length="237" mass="26913">MTRKMTNWLVAGAVFFSLLAGIAGCSSRRNPYQLPLTWRANQLKLQYDSNPQLQMVSLEGFIQHLKTDQRYTTTNNFTSQILYKEPGVFLRKAAAEPLKMVADSLAKLGLGLLVYDGYRPYAATLKMWEIVPDDRYAANPANGSGHNRGIAVDLGLYNLTTGDTLPMPTGFDDFTEKAHHNYQQLPAEVLANRATLKQVMEHFGFVALPTEWWHFYLPEPKRYPLMDVSFSTFKKLQ</sequence>
<accession>A0A6I6GY45</accession>
<dbReference type="GO" id="GO:0160237">
    <property type="term" value="F:D-Ala-D-Ala dipeptidase activity"/>
    <property type="evidence" value="ECO:0007669"/>
    <property type="project" value="UniProtKB-EC"/>
</dbReference>
<keyword evidence="3 9" id="KW-0479">Metal-binding</keyword>
<dbReference type="PROSITE" id="PS51257">
    <property type="entry name" value="PROKAR_LIPOPROTEIN"/>
    <property type="match status" value="1"/>
</dbReference>
<evidence type="ECO:0000313" key="10">
    <source>
        <dbReference type="EMBL" id="QGW27461.1"/>
    </source>
</evidence>
<comment type="function">
    <text evidence="9">Catalyzes hydrolysis of the D-alanyl-D-alanine dipeptide.</text>
</comment>
<evidence type="ECO:0000256" key="1">
    <source>
        <dbReference type="ARBA" id="ARBA00001362"/>
    </source>
</evidence>
<dbReference type="Gene3D" id="3.30.1380.10">
    <property type="match status" value="1"/>
</dbReference>
<protein>
    <recommendedName>
        <fullName evidence="9">D-alanyl-D-alanine dipeptidase</fullName>
        <shortName evidence="9">D-Ala-D-Ala dipeptidase</shortName>
        <ecNumber evidence="9">3.4.13.22</ecNumber>
    </recommendedName>
</protein>
<dbReference type="EC" id="3.4.13.22" evidence="9"/>
<dbReference type="GO" id="GO:0008270">
    <property type="term" value="F:zinc ion binding"/>
    <property type="evidence" value="ECO:0007669"/>
    <property type="project" value="UniProtKB-UniRule"/>
</dbReference>
<reference evidence="10 11" key="1">
    <citation type="submission" date="2019-11" db="EMBL/GenBank/DDBJ databases">
        <authorList>
            <person name="Im W.T."/>
        </authorList>
    </citation>
    <scope>NUCLEOTIDE SEQUENCE [LARGE SCALE GENOMIC DNA]</scope>
    <source>
        <strain evidence="10 11">SB-02</strain>
    </source>
</reference>
<feature type="binding site" evidence="9">
    <location>
        <position position="214"/>
    </location>
    <ligand>
        <name>Zn(2+)</name>
        <dbReference type="ChEBI" id="CHEBI:29105"/>
        <note>catalytic</note>
    </ligand>
</feature>
<dbReference type="InterPro" id="IPR000755">
    <property type="entry name" value="A_A_dipeptidase"/>
</dbReference>
<dbReference type="InterPro" id="IPR009045">
    <property type="entry name" value="Zn_M74/Hedgehog-like"/>
</dbReference>
<evidence type="ECO:0000256" key="2">
    <source>
        <dbReference type="ARBA" id="ARBA00022670"/>
    </source>
</evidence>
<dbReference type="SUPFAM" id="SSF55166">
    <property type="entry name" value="Hedgehog/DD-peptidase"/>
    <property type="match status" value="1"/>
</dbReference>
<evidence type="ECO:0000256" key="5">
    <source>
        <dbReference type="ARBA" id="ARBA00022833"/>
    </source>
</evidence>
<dbReference type="AlphaFoldDB" id="A0A6I6GY45"/>
<dbReference type="Pfam" id="PF01427">
    <property type="entry name" value="Peptidase_M15"/>
    <property type="match status" value="1"/>
</dbReference>
<feature type="binding site" evidence="9">
    <location>
        <position position="153"/>
    </location>
    <ligand>
        <name>Zn(2+)</name>
        <dbReference type="ChEBI" id="CHEBI:29105"/>
        <note>catalytic</note>
    </ligand>
</feature>
<comment type="catalytic activity">
    <reaction evidence="1 9">
        <text>D-alanyl-D-alanine + H2O = 2 D-alanine</text>
        <dbReference type="Rhea" id="RHEA:20661"/>
        <dbReference type="ChEBI" id="CHEBI:15377"/>
        <dbReference type="ChEBI" id="CHEBI:57416"/>
        <dbReference type="ChEBI" id="CHEBI:57822"/>
        <dbReference type="EC" id="3.4.13.22"/>
    </reaction>
</comment>
<feature type="binding site" evidence="9">
    <location>
        <position position="146"/>
    </location>
    <ligand>
        <name>Zn(2+)</name>
        <dbReference type="ChEBI" id="CHEBI:29105"/>
        <note>catalytic</note>
    </ligand>
</feature>
<name>A0A6I6GY45_9BACT</name>
<keyword evidence="2 9" id="KW-0645">Protease</keyword>
<evidence type="ECO:0000256" key="7">
    <source>
        <dbReference type="ARBA" id="ARBA00023049"/>
    </source>
</evidence>
<dbReference type="PANTHER" id="PTHR43126:SF1">
    <property type="entry name" value="D-ALANYL-D-ALANINE DIPEPTIDASE"/>
    <property type="match status" value="1"/>
</dbReference>
<proteinExistence type="inferred from homology"/>
<keyword evidence="7 9" id="KW-0482">Metalloprotease</keyword>
<keyword evidence="8" id="KW-0961">Cell wall biogenesis/degradation</keyword>
<dbReference type="KEGG" id="fls:GLV81_04545"/>
<dbReference type="GO" id="GO:0006508">
    <property type="term" value="P:proteolysis"/>
    <property type="evidence" value="ECO:0007669"/>
    <property type="project" value="UniProtKB-KW"/>
</dbReference>
<comment type="cofactor">
    <cofactor evidence="9">
        <name>Zn(2+)</name>
        <dbReference type="ChEBI" id="CHEBI:29105"/>
    </cofactor>
    <text evidence="9">Binds 1 zinc ion per subunit.</text>
</comment>
<keyword evidence="11" id="KW-1185">Reference proteome</keyword>
<feature type="site" description="Transition state stabilizer" evidence="9">
    <location>
        <position position="119"/>
    </location>
</feature>
<keyword evidence="4 9" id="KW-0378">Hydrolase</keyword>
<feature type="active site" description="Proton donor/acceptor" evidence="9">
    <location>
        <position position="211"/>
    </location>
</feature>
<organism evidence="10 11">
    <name type="scientific">Phnomibacter ginsenosidimutans</name>
    <dbReference type="NCBI Taxonomy" id="2676868"/>
    <lineage>
        <taxon>Bacteria</taxon>
        <taxon>Pseudomonadati</taxon>
        <taxon>Bacteroidota</taxon>
        <taxon>Chitinophagia</taxon>
        <taxon>Chitinophagales</taxon>
        <taxon>Chitinophagaceae</taxon>
        <taxon>Phnomibacter</taxon>
    </lineage>
</organism>
<gene>
    <name evidence="10" type="ORF">GLV81_04545</name>
</gene>
<evidence type="ECO:0000256" key="3">
    <source>
        <dbReference type="ARBA" id="ARBA00022723"/>
    </source>
</evidence>
<dbReference type="GO" id="GO:0071555">
    <property type="term" value="P:cell wall organization"/>
    <property type="evidence" value="ECO:0007669"/>
    <property type="project" value="UniProtKB-KW"/>
</dbReference>
<dbReference type="CDD" id="cd14840">
    <property type="entry name" value="D-Ala-D-Ala_dipeptidase_Aad"/>
    <property type="match status" value="1"/>
</dbReference>
<evidence type="ECO:0000256" key="8">
    <source>
        <dbReference type="ARBA" id="ARBA00023316"/>
    </source>
</evidence>
<dbReference type="Proteomes" id="UP000426027">
    <property type="component" value="Chromosome"/>
</dbReference>
<keyword evidence="6 9" id="KW-0224">Dipeptidase</keyword>
<dbReference type="EMBL" id="CP046566">
    <property type="protein sequence ID" value="QGW27461.1"/>
    <property type="molecule type" value="Genomic_DNA"/>
</dbReference>
<evidence type="ECO:0000313" key="11">
    <source>
        <dbReference type="Proteomes" id="UP000426027"/>
    </source>
</evidence>
<comment type="similarity">
    <text evidence="9">Belongs to the peptidase M15D family.</text>
</comment>
<keyword evidence="5 9" id="KW-0862">Zinc</keyword>
<evidence type="ECO:0000256" key="6">
    <source>
        <dbReference type="ARBA" id="ARBA00022997"/>
    </source>
</evidence>
<dbReference type="HAMAP" id="MF_01924">
    <property type="entry name" value="A_A_dipeptidase"/>
    <property type="match status" value="1"/>
</dbReference>
<evidence type="ECO:0000256" key="4">
    <source>
        <dbReference type="ARBA" id="ARBA00022801"/>
    </source>
</evidence>
<dbReference type="GO" id="GO:0008237">
    <property type="term" value="F:metallopeptidase activity"/>
    <property type="evidence" value="ECO:0007669"/>
    <property type="project" value="UniProtKB-KW"/>
</dbReference>
<evidence type="ECO:0000256" key="9">
    <source>
        <dbReference type="HAMAP-Rule" id="MF_01924"/>
    </source>
</evidence>
<dbReference type="PANTHER" id="PTHR43126">
    <property type="entry name" value="D-ALANYL-D-ALANINE DIPEPTIDASE"/>
    <property type="match status" value="1"/>
</dbReference>